<dbReference type="GO" id="GO:0005524">
    <property type="term" value="F:ATP binding"/>
    <property type="evidence" value="ECO:0007669"/>
    <property type="project" value="UniProtKB-KW"/>
</dbReference>
<dbReference type="GO" id="GO:0016779">
    <property type="term" value="F:nucleotidyltransferase activity"/>
    <property type="evidence" value="ECO:0007669"/>
    <property type="project" value="UniProtKB-KW"/>
</dbReference>
<evidence type="ECO:0000313" key="16">
    <source>
        <dbReference type="Proteomes" id="UP000034611"/>
    </source>
</evidence>
<evidence type="ECO:0000256" key="6">
    <source>
        <dbReference type="ARBA" id="ARBA00022741"/>
    </source>
</evidence>
<keyword evidence="6" id="KW-0547">Nucleotide-binding</keyword>
<evidence type="ECO:0000259" key="12">
    <source>
        <dbReference type="Pfam" id="PF01743"/>
    </source>
</evidence>
<dbReference type="PATRIC" id="fig|1618585.3.peg.85"/>
<dbReference type="Pfam" id="PF13735">
    <property type="entry name" value="tRNA_NucTran2_2"/>
    <property type="match status" value="1"/>
</dbReference>
<evidence type="ECO:0000256" key="4">
    <source>
        <dbReference type="ARBA" id="ARBA00022695"/>
    </source>
</evidence>
<dbReference type="CDD" id="cd05398">
    <property type="entry name" value="NT_ClassII-CCAase"/>
    <property type="match status" value="1"/>
</dbReference>
<dbReference type="InterPro" id="IPR032810">
    <property type="entry name" value="CCA-adding_enz_C"/>
</dbReference>
<dbReference type="PANTHER" id="PTHR47545">
    <property type="entry name" value="MULTIFUNCTIONAL CCA PROTEIN"/>
    <property type="match status" value="1"/>
</dbReference>
<dbReference type="PANTHER" id="PTHR47545:SF1">
    <property type="entry name" value="MULTIFUNCTIONAL CCA PROTEIN"/>
    <property type="match status" value="1"/>
</dbReference>
<proteinExistence type="inferred from homology"/>
<protein>
    <submittedName>
        <fullName evidence="15">tRNA adenylyl-/cytidylyl-transferase</fullName>
    </submittedName>
</protein>
<keyword evidence="5" id="KW-0479">Metal-binding</keyword>
<name>A0A0G1C5H8_9BACT</name>
<keyword evidence="4" id="KW-0548">Nucleotidyltransferase</keyword>
<feature type="domain" description="tRNA nucleotidyltransferase/poly(A) polymerase RNA and SrmB- binding" evidence="13">
    <location>
        <begin position="179"/>
        <end position="238"/>
    </location>
</feature>
<dbReference type="GO" id="GO:0042245">
    <property type="term" value="P:RNA repair"/>
    <property type="evidence" value="ECO:0007669"/>
    <property type="project" value="UniProtKB-KW"/>
</dbReference>
<feature type="domain" description="Poly A polymerase head" evidence="12">
    <location>
        <begin position="23"/>
        <end position="151"/>
    </location>
</feature>
<dbReference type="InterPro" id="IPR050124">
    <property type="entry name" value="tRNA_CCA-adding_enzyme"/>
</dbReference>
<evidence type="ECO:0000256" key="3">
    <source>
        <dbReference type="ARBA" id="ARBA00022694"/>
    </source>
</evidence>
<dbReference type="GO" id="GO:0046872">
    <property type="term" value="F:metal ion binding"/>
    <property type="evidence" value="ECO:0007669"/>
    <property type="project" value="UniProtKB-KW"/>
</dbReference>
<comment type="cofactor">
    <cofactor evidence="1">
        <name>Mg(2+)</name>
        <dbReference type="ChEBI" id="CHEBI:18420"/>
    </cofactor>
</comment>
<evidence type="ECO:0000259" key="13">
    <source>
        <dbReference type="Pfam" id="PF12627"/>
    </source>
</evidence>
<evidence type="ECO:0000256" key="11">
    <source>
        <dbReference type="RuleBase" id="RU003953"/>
    </source>
</evidence>
<dbReference type="NCBIfam" id="TIGR00277">
    <property type="entry name" value="HDIG"/>
    <property type="match status" value="1"/>
</dbReference>
<comment type="caution">
    <text evidence="15">The sequence shown here is derived from an EMBL/GenBank/DDBJ whole genome shotgun (WGS) entry which is preliminary data.</text>
</comment>
<evidence type="ECO:0000256" key="7">
    <source>
        <dbReference type="ARBA" id="ARBA00022800"/>
    </source>
</evidence>
<dbReference type="Pfam" id="PF01743">
    <property type="entry name" value="PolyA_pol"/>
    <property type="match status" value="1"/>
</dbReference>
<dbReference type="InterPro" id="IPR002646">
    <property type="entry name" value="PolA_pol_head_dom"/>
</dbReference>
<dbReference type="EMBL" id="LCEY01000004">
    <property type="protein sequence ID" value="KKS80925.1"/>
    <property type="molecule type" value="Genomic_DNA"/>
</dbReference>
<dbReference type="AlphaFoldDB" id="A0A0G1C5H8"/>
<dbReference type="Gene3D" id="3.30.460.10">
    <property type="entry name" value="Beta Polymerase, domain 2"/>
    <property type="match status" value="1"/>
</dbReference>
<dbReference type="Proteomes" id="UP000034611">
    <property type="component" value="Unassembled WGS sequence"/>
</dbReference>
<evidence type="ECO:0000313" key="15">
    <source>
        <dbReference type="EMBL" id="KKS80925.1"/>
    </source>
</evidence>
<keyword evidence="7" id="KW-0692">RNA repair</keyword>
<feature type="domain" description="CCA-adding enzyme C-terminal" evidence="14">
    <location>
        <begin position="323"/>
        <end position="446"/>
    </location>
</feature>
<gene>
    <name evidence="15" type="ORF">UV56_C0004G0002</name>
</gene>
<reference evidence="15 16" key="1">
    <citation type="journal article" date="2015" name="Nature">
        <title>rRNA introns, odd ribosomes, and small enigmatic genomes across a large radiation of phyla.</title>
        <authorList>
            <person name="Brown C.T."/>
            <person name="Hug L.A."/>
            <person name="Thomas B.C."/>
            <person name="Sharon I."/>
            <person name="Castelle C.J."/>
            <person name="Singh A."/>
            <person name="Wilkins M.J."/>
            <person name="Williams K.H."/>
            <person name="Banfield J.F."/>
        </authorList>
    </citation>
    <scope>NUCLEOTIDE SEQUENCE [LARGE SCALE GENOMIC DNA]</scope>
</reference>
<comment type="similarity">
    <text evidence="11">Belongs to the tRNA nucleotidyltransferase/poly(A) polymerase family.</text>
</comment>
<dbReference type="GO" id="GO:0008033">
    <property type="term" value="P:tRNA processing"/>
    <property type="evidence" value="ECO:0007669"/>
    <property type="project" value="UniProtKB-KW"/>
</dbReference>
<organism evidence="15 16">
    <name type="scientific">Candidatus Woesebacteria bacterium GW2011_GWC1_43_10b</name>
    <dbReference type="NCBI Taxonomy" id="1618585"/>
    <lineage>
        <taxon>Bacteria</taxon>
        <taxon>Candidatus Woeseibacteriota</taxon>
    </lineage>
</organism>
<dbReference type="InterPro" id="IPR043519">
    <property type="entry name" value="NT_sf"/>
</dbReference>
<sequence length="462" mass="53234">MQFNIPKEVLEIINRVRDSGFEIYIVGGAVRGLLTGRIVTDWDFTTNAKPEEILKIFKDAFYDNNFGTVGIPAKLKDLKPHEITTFRHEMGYSDKRRPDKVVWGSSLEEDLKRRDFTINAIALTVLQGKAEKYKIIDPHDGQGDLERKLIRAVGEPIERFSEDALRMMRAVRIATELKFKIEKNTLEAIKANATLIHKIAKERVRDELIKTLAAPSPYQGMLAFKETGLMEQILPELEKTFGVEQKSPQRHHIYDVGTHSLMALKYCPSQDPIVRFATLIHDIGKPQTYKKLANGVITFYNHEVVSARIAQRIAQRLRFSKKDSEKFIKLVRWHQFTVGEFQTDSAIRRFIRKVGRENVPDMLALRTGDRLGSGAKETSWRLDKFKERLIEVQKQPFTVHDLKLSGLDVIHKLDIKPGPMVGEILNQLYKEVVDKKIPNDNKILIKRLEELKKPSRPRPQRP</sequence>
<dbReference type="Pfam" id="PF12627">
    <property type="entry name" value="PolyA_pol_RNAbd"/>
    <property type="match status" value="1"/>
</dbReference>
<dbReference type="GO" id="GO:0003723">
    <property type="term" value="F:RNA binding"/>
    <property type="evidence" value="ECO:0007669"/>
    <property type="project" value="UniProtKB-KW"/>
</dbReference>
<keyword evidence="8" id="KW-0067">ATP-binding</keyword>
<keyword evidence="10 11" id="KW-0694">RNA-binding</keyword>
<dbReference type="Gene3D" id="1.10.3090.10">
    <property type="entry name" value="cca-adding enzyme, domain 2"/>
    <property type="match status" value="1"/>
</dbReference>
<accession>A0A0G1C5H8</accession>
<keyword evidence="2 11" id="KW-0808">Transferase</keyword>
<evidence type="ECO:0000256" key="9">
    <source>
        <dbReference type="ARBA" id="ARBA00022842"/>
    </source>
</evidence>
<evidence type="ECO:0000256" key="5">
    <source>
        <dbReference type="ARBA" id="ARBA00022723"/>
    </source>
</evidence>
<evidence type="ECO:0000256" key="8">
    <source>
        <dbReference type="ARBA" id="ARBA00022840"/>
    </source>
</evidence>
<keyword evidence="3" id="KW-0819">tRNA processing</keyword>
<evidence type="ECO:0000259" key="14">
    <source>
        <dbReference type="Pfam" id="PF13735"/>
    </source>
</evidence>
<evidence type="ECO:0000256" key="2">
    <source>
        <dbReference type="ARBA" id="ARBA00022679"/>
    </source>
</evidence>
<dbReference type="Gene3D" id="1.10.246.80">
    <property type="match status" value="1"/>
</dbReference>
<dbReference type="InterPro" id="IPR006675">
    <property type="entry name" value="HDIG_dom"/>
</dbReference>
<dbReference type="InterPro" id="IPR032828">
    <property type="entry name" value="PolyA_RNA-bd"/>
</dbReference>
<dbReference type="SUPFAM" id="SSF81301">
    <property type="entry name" value="Nucleotidyltransferase"/>
    <property type="match status" value="1"/>
</dbReference>
<evidence type="ECO:0000256" key="10">
    <source>
        <dbReference type="ARBA" id="ARBA00022884"/>
    </source>
</evidence>
<evidence type="ECO:0000256" key="1">
    <source>
        <dbReference type="ARBA" id="ARBA00001946"/>
    </source>
</evidence>
<dbReference type="SUPFAM" id="SSF81891">
    <property type="entry name" value="Poly A polymerase C-terminal region-like"/>
    <property type="match status" value="1"/>
</dbReference>
<keyword evidence="9" id="KW-0460">Magnesium</keyword>